<evidence type="ECO:0000256" key="4">
    <source>
        <dbReference type="ARBA" id="ARBA00022692"/>
    </source>
</evidence>
<dbReference type="InterPro" id="IPR016688">
    <property type="entry name" value="MscS-like_plants/fungi"/>
</dbReference>
<dbReference type="Proteomes" id="UP000241394">
    <property type="component" value="Chromosome LG14"/>
</dbReference>
<dbReference type="GO" id="GO:0005886">
    <property type="term" value="C:plasma membrane"/>
    <property type="evidence" value="ECO:0007669"/>
    <property type="project" value="UniProtKB-ARBA"/>
</dbReference>
<evidence type="ECO:0000256" key="1">
    <source>
        <dbReference type="ARBA" id="ARBA00004141"/>
    </source>
</evidence>
<dbReference type="STRING" id="1590841.A0A2R6QP88"/>
<feature type="transmembrane region" description="Helical" evidence="10">
    <location>
        <begin position="238"/>
        <end position="255"/>
    </location>
</feature>
<reference evidence="13" key="2">
    <citation type="journal article" date="2018" name="BMC Genomics">
        <title>A manually annotated Actinidia chinensis var. chinensis (kiwifruit) genome highlights the challenges associated with draft genomes and gene prediction in plants.</title>
        <authorList>
            <person name="Pilkington S.M."/>
            <person name="Crowhurst R."/>
            <person name="Hilario E."/>
            <person name="Nardozza S."/>
            <person name="Fraser L."/>
            <person name="Peng Y."/>
            <person name="Gunaseelan K."/>
            <person name="Simpson R."/>
            <person name="Tahir J."/>
            <person name="Deroles S.C."/>
            <person name="Templeton K."/>
            <person name="Luo Z."/>
            <person name="Davy M."/>
            <person name="Cheng C."/>
            <person name="McNeilage M."/>
            <person name="Scaglione D."/>
            <person name="Liu Y."/>
            <person name="Zhang Q."/>
            <person name="Datson P."/>
            <person name="De Silva N."/>
            <person name="Gardiner S.E."/>
            <person name="Bassett H."/>
            <person name="Chagne D."/>
            <person name="McCallum J."/>
            <person name="Dzierzon H."/>
            <person name="Deng C."/>
            <person name="Wang Y.Y."/>
            <person name="Barron L."/>
            <person name="Manako K."/>
            <person name="Bowen J."/>
            <person name="Foster T.M."/>
            <person name="Erridge Z.A."/>
            <person name="Tiffin H."/>
            <person name="Waite C.N."/>
            <person name="Davies K.M."/>
            <person name="Grierson E.P."/>
            <person name="Laing W.A."/>
            <person name="Kirk R."/>
            <person name="Chen X."/>
            <person name="Wood M."/>
            <person name="Montefiori M."/>
            <person name="Brummell D.A."/>
            <person name="Schwinn K.E."/>
            <person name="Catanach A."/>
            <person name="Fullerton C."/>
            <person name="Li D."/>
            <person name="Meiyalaghan S."/>
            <person name="Nieuwenhuizen N."/>
            <person name="Read N."/>
            <person name="Prakash R."/>
            <person name="Hunter D."/>
            <person name="Zhang H."/>
            <person name="McKenzie M."/>
            <person name="Knabel M."/>
            <person name="Harris A."/>
            <person name="Allan A.C."/>
            <person name="Gleave A."/>
            <person name="Chen A."/>
            <person name="Janssen B.J."/>
            <person name="Plunkett B."/>
            <person name="Ampomah-Dwamena C."/>
            <person name="Voogd C."/>
            <person name="Leif D."/>
            <person name="Lafferty D."/>
            <person name="Souleyre E.J.F."/>
            <person name="Varkonyi-Gasic E."/>
            <person name="Gambi F."/>
            <person name="Hanley J."/>
            <person name="Yao J.L."/>
            <person name="Cheung J."/>
            <person name="David K.M."/>
            <person name="Warren B."/>
            <person name="Marsh K."/>
            <person name="Snowden K.C."/>
            <person name="Lin-Wang K."/>
            <person name="Brian L."/>
            <person name="Martinez-Sanchez M."/>
            <person name="Wang M."/>
            <person name="Ileperuma N."/>
            <person name="Macnee N."/>
            <person name="Campin R."/>
            <person name="McAtee P."/>
            <person name="Drummond R.S.M."/>
            <person name="Espley R.V."/>
            <person name="Ireland H.S."/>
            <person name="Wu R."/>
            <person name="Atkinson R.G."/>
            <person name="Karunairetnam S."/>
            <person name="Bulley S."/>
            <person name="Chunkath S."/>
            <person name="Hanley Z."/>
            <person name="Storey R."/>
            <person name="Thrimawithana A.H."/>
            <person name="Thomson S."/>
            <person name="David C."/>
            <person name="Testolin R."/>
            <person name="Huang H."/>
            <person name="Hellens R.P."/>
            <person name="Schaffer R.J."/>
        </authorList>
    </citation>
    <scope>NUCLEOTIDE SEQUENCE [LARGE SCALE GENOMIC DNA]</scope>
    <source>
        <strain evidence="13">cv. Red5</strain>
    </source>
</reference>
<protein>
    <submittedName>
        <fullName evidence="12">Mechanosensitive ion channel protein</fullName>
    </submittedName>
</protein>
<feature type="compositionally biased region" description="Low complexity" evidence="9">
    <location>
        <begin position="105"/>
        <end position="116"/>
    </location>
</feature>
<evidence type="ECO:0000256" key="10">
    <source>
        <dbReference type="SAM" id="Phobius"/>
    </source>
</evidence>
<keyword evidence="13" id="KW-1185">Reference proteome</keyword>
<keyword evidence="8" id="KW-0407">Ion channel</keyword>
<feature type="transmembrane region" description="Helical" evidence="10">
    <location>
        <begin position="206"/>
        <end position="226"/>
    </location>
</feature>
<dbReference type="InterPro" id="IPR023408">
    <property type="entry name" value="MscS_beta-dom_sf"/>
</dbReference>
<dbReference type="Pfam" id="PF00924">
    <property type="entry name" value="MS_channel_2nd"/>
    <property type="match status" value="1"/>
</dbReference>
<dbReference type="GO" id="GO:0050982">
    <property type="term" value="P:detection of mechanical stimulus"/>
    <property type="evidence" value="ECO:0007669"/>
    <property type="project" value="UniProtKB-ARBA"/>
</dbReference>
<sequence length="745" mass="84194">MLLSFSFSTFITWAKFFPESQFPCDMRSASSLFSLFLAHQILEIKSPFGVESTRVLMDANANGKSSTTGEICMTENKKTSPAHAGGGEVVVVISGEPTKASNGVSSSAPMSSCPSPEISRFPQPHPPKILTNETLTRRKSLASSAMQQRFEQRAFSPNTNLSNQASPVNKMEPASTIKSSTLKEGLMRAVSITPRTPLMASPGGVLIEWVVFFCIMGSFVASLTVQKLERHMLCGLEAWKWCLLVLVTFFGMLVTKWSIRFVVFLIECNFLFRKNVLYVVHGLKKSVQTSLLKILASSFHLNRFFDRIQEAIFHQYILQTLSGSLVMESAQMIERTNSTSHTSFRIKKKGKGGKEEELIDENKLYRMKHEKVSAWTMKVLVDVISSSGLSTLSTDVDENFYDGDEQVDKEITNEMEAIAAAYHIFKIVAHTDYRYIYPDDLRRFMIKEEVDLVFPLFEGSETGQIDKKALMDWVVKIYKGRKALAHALNDTKTAVKQLNKLISGILVVVIIIVWLLLLEIATTEVLLVLSSQLLLAGFIFKTICKTIFEAIIFVFVMHPFDVGDRSVIDGTQMIVEEMNILTTVFLRFDNEMIYYPNSVLANKPISNFYRSPDMGDSLEFSIDFTTPVEKIGDLKEKIKIMNQCKNAVHTERQCAELGLSDHCCLLSGDPNHNMVVKEIENVNIIKMAFFFNHTMNFQEYGEKLRRKSELVIQMKRIFEELGIKYNLLPLEVRLVQSAMTTGMAR</sequence>
<dbReference type="OrthoDB" id="544685at2759"/>
<feature type="region of interest" description="Disordered" evidence="9">
    <location>
        <begin position="100"/>
        <end position="125"/>
    </location>
</feature>
<dbReference type="Gramene" id="PSS11747">
    <property type="protein sequence ID" value="PSS11747"/>
    <property type="gene ID" value="CEY00_Acc33577"/>
</dbReference>
<dbReference type="InterPro" id="IPR010920">
    <property type="entry name" value="LSM_dom_sf"/>
</dbReference>
<dbReference type="EMBL" id="NKQK01000014">
    <property type="protein sequence ID" value="PSS11747.1"/>
    <property type="molecule type" value="Genomic_DNA"/>
</dbReference>
<dbReference type="Gene3D" id="2.30.30.60">
    <property type="match status" value="1"/>
</dbReference>
<evidence type="ECO:0000256" key="5">
    <source>
        <dbReference type="ARBA" id="ARBA00022989"/>
    </source>
</evidence>
<feature type="domain" description="Mechanosensitive ion channel MscS" evidence="11">
    <location>
        <begin position="552"/>
        <end position="608"/>
    </location>
</feature>
<keyword evidence="6" id="KW-0406">Ion transport</keyword>
<dbReference type="FunFam" id="2.30.30.60:FF:000003">
    <property type="entry name" value="Predicted mechanosensitive ion channel"/>
    <property type="match status" value="1"/>
</dbReference>
<keyword evidence="7 10" id="KW-0472">Membrane</keyword>
<evidence type="ECO:0000259" key="11">
    <source>
        <dbReference type="Pfam" id="PF00924"/>
    </source>
</evidence>
<gene>
    <name evidence="12" type="ORF">CEY00_Acc33577</name>
</gene>
<dbReference type="SUPFAM" id="SSF50182">
    <property type="entry name" value="Sm-like ribonucleoproteins"/>
    <property type="match status" value="1"/>
</dbReference>
<proteinExistence type="inferred from homology"/>
<dbReference type="OMA" id="SAWTMKI"/>
<dbReference type="PANTHER" id="PTHR31618">
    <property type="entry name" value="MECHANOSENSITIVE ION CHANNEL PROTEIN 5"/>
    <property type="match status" value="1"/>
</dbReference>
<dbReference type="InParanoid" id="A0A2R6QP88"/>
<comment type="caution">
    <text evidence="12">The sequence shown here is derived from an EMBL/GenBank/DDBJ whole genome shotgun (WGS) entry which is preliminary data.</text>
</comment>
<dbReference type="GO" id="GO:0006820">
    <property type="term" value="P:monoatomic anion transport"/>
    <property type="evidence" value="ECO:0007669"/>
    <property type="project" value="TreeGrafter"/>
</dbReference>
<comment type="similarity">
    <text evidence="2">Belongs to the MscS (TC 1.A.23) family.</text>
</comment>
<evidence type="ECO:0000256" key="8">
    <source>
        <dbReference type="ARBA" id="ARBA00023303"/>
    </source>
</evidence>
<evidence type="ECO:0000256" key="3">
    <source>
        <dbReference type="ARBA" id="ARBA00022448"/>
    </source>
</evidence>
<reference evidence="12 13" key="1">
    <citation type="submission" date="2017-07" db="EMBL/GenBank/DDBJ databases">
        <title>An improved, manually edited Actinidia chinensis var. chinensis (kiwifruit) genome highlights the challenges associated with draft genomes and gene prediction in plants.</title>
        <authorList>
            <person name="Pilkington S."/>
            <person name="Crowhurst R."/>
            <person name="Hilario E."/>
            <person name="Nardozza S."/>
            <person name="Fraser L."/>
            <person name="Peng Y."/>
            <person name="Gunaseelan K."/>
            <person name="Simpson R."/>
            <person name="Tahir J."/>
            <person name="Deroles S."/>
            <person name="Templeton K."/>
            <person name="Luo Z."/>
            <person name="Davy M."/>
            <person name="Cheng C."/>
            <person name="Mcneilage M."/>
            <person name="Scaglione D."/>
            <person name="Liu Y."/>
            <person name="Zhang Q."/>
            <person name="Datson P."/>
            <person name="De Silva N."/>
            <person name="Gardiner S."/>
            <person name="Bassett H."/>
            <person name="Chagne D."/>
            <person name="Mccallum J."/>
            <person name="Dzierzon H."/>
            <person name="Deng C."/>
            <person name="Wang Y.-Y."/>
            <person name="Barron N."/>
            <person name="Manako K."/>
            <person name="Bowen J."/>
            <person name="Foster T."/>
            <person name="Erridge Z."/>
            <person name="Tiffin H."/>
            <person name="Waite C."/>
            <person name="Davies K."/>
            <person name="Grierson E."/>
            <person name="Laing W."/>
            <person name="Kirk R."/>
            <person name="Chen X."/>
            <person name="Wood M."/>
            <person name="Montefiori M."/>
            <person name="Brummell D."/>
            <person name="Schwinn K."/>
            <person name="Catanach A."/>
            <person name="Fullerton C."/>
            <person name="Li D."/>
            <person name="Meiyalaghan S."/>
            <person name="Nieuwenhuizen N."/>
            <person name="Read N."/>
            <person name="Prakash R."/>
            <person name="Hunter D."/>
            <person name="Zhang H."/>
            <person name="Mckenzie M."/>
            <person name="Knabel M."/>
            <person name="Harris A."/>
            <person name="Allan A."/>
            <person name="Chen A."/>
            <person name="Janssen B."/>
            <person name="Plunkett B."/>
            <person name="Dwamena C."/>
            <person name="Voogd C."/>
            <person name="Leif D."/>
            <person name="Lafferty D."/>
            <person name="Souleyre E."/>
            <person name="Varkonyi-Gasic E."/>
            <person name="Gambi F."/>
            <person name="Hanley J."/>
            <person name="Yao J.-L."/>
            <person name="Cheung J."/>
            <person name="David K."/>
            <person name="Warren B."/>
            <person name="Marsh K."/>
            <person name="Snowden K."/>
            <person name="Lin-Wang K."/>
            <person name="Brian L."/>
            <person name="Martinez-Sanchez M."/>
            <person name="Wang M."/>
            <person name="Ileperuma N."/>
            <person name="Macnee N."/>
            <person name="Campin R."/>
            <person name="Mcatee P."/>
            <person name="Drummond R."/>
            <person name="Espley R."/>
            <person name="Ireland H."/>
            <person name="Wu R."/>
            <person name="Atkinson R."/>
            <person name="Karunairetnam S."/>
            <person name="Bulley S."/>
            <person name="Chunkath S."/>
            <person name="Hanley Z."/>
            <person name="Storey R."/>
            <person name="Thrimawithana A."/>
            <person name="Thomson S."/>
            <person name="David C."/>
            <person name="Testolin R."/>
        </authorList>
    </citation>
    <scope>NUCLEOTIDE SEQUENCE [LARGE SCALE GENOMIC DNA]</scope>
    <source>
        <strain evidence="13">cv. Red5</strain>
        <tissue evidence="12">Young leaf</tissue>
    </source>
</reference>
<evidence type="ECO:0000256" key="9">
    <source>
        <dbReference type="SAM" id="MobiDB-lite"/>
    </source>
</evidence>
<keyword evidence="4 10" id="KW-0812">Transmembrane</keyword>
<feature type="transmembrane region" description="Helical" evidence="10">
    <location>
        <begin position="533"/>
        <end position="556"/>
    </location>
</feature>
<evidence type="ECO:0000256" key="7">
    <source>
        <dbReference type="ARBA" id="ARBA00023136"/>
    </source>
</evidence>
<feature type="transmembrane region" description="Helical" evidence="10">
    <location>
        <begin position="501"/>
        <end position="521"/>
    </location>
</feature>
<keyword evidence="5 10" id="KW-1133">Transmembrane helix</keyword>
<evidence type="ECO:0000256" key="6">
    <source>
        <dbReference type="ARBA" id="ARBA00023065"/>
    </source>
</evidence>
<accession>A0A2R6QP88</accession>
<keyword evidence="3" id="KW-0813">Transport</keyword>
<dbReference type="AlphaFoldDB" id="A0A2R6QP88"/>
<evidence type="ECO:0000313" key="13">
    <source>
        <dbReference type="Proteomes" id="UP000241394"/>
    </source>
</evidence>
<name>A0A2R6QP88_ACTCC</name>
<organism evidence="12 13">
    <name type="scientific">Actinidia chinensis var. chinensis</name>
    <name type="common">Chinese soft-hair kiwi</name>
    <dbReference type="NCBI Taxonomy" id="1590841"/>
    <lineage>
        <taxon>Eukaryota</taxon>
        <taxon>Viridiplantae</taxon>
        <taxon>Streptophyta</taxon>
        <taxon>Embryophyta</taxon>
        <taxon>Tracheophyta</taxon>
        <taxon>Spermatophyta</taxon>
        <taxon>Magnoliopsida</taxon>
        <taxon>eudicotyledons</taxon>
        <taxon>Gunneridae</taxon>
        <taxon>Pentapetalae</taxon>
        <taxon>asterids</taxon>
        <taxon>Ericales</taxon>
        <taxon>Actinidiaceae</taxon>
        <taxon>Actinidia</taxon>
    </lineage>
</organism>
<dbReference type="InterPro" id="IPR006685">
    <property type="entry name" value="MscS_channel_2nd"/>
</dbReference>
<evidence type="ECO:0000256" key="2">
    <source>
        <dbReference type="ARBA" id="ARBA00008017"/>
    </source>
</evidence>
<dbReference type="PANTHER" id="PTHR31618:SF20">
    <property type="entry name" value="MECHANOSENSITIVE ION CHANNEL PROTEIN 10"/>
    <property type="match status" value="1"/>
</dbReference>
<dbReference type="GO" id="GO:0008381">
    <property type="term" value="F:mechanosensitive monoatomic ion channel activity"/>
    <property type="evidence" value="ECO:0007669"/>
    <property type="project" value="TreeGrafter"/>
</dbReference>
<comment type="subcellular location">
    <subcellularLocation>
        <location evidence="1">Membrane</location>
        <topology evidence="1">Multi-pass membrane protein</topology>
    </subcellularLocation>
</comment>
<evidence type="ECO:0000313" key="12">
    <source>
        <dbReference type="EMBL" id="PSS11747.1"/>
    </source>
</evidence>